<organism evidence="1 2">
    <name type="scientific">Mycolicibacterium frederiksbergense</name>
    <dbReference type="NCBI Taxonomy" id="117567"/>
    <lineage>
        <taxon>Bacteria</taxon>
        <taxon>Bacillati</taxon>
        <taxon>Actinomycetota</taxon>
        <taxon>Actinomycetes</taxon>
        <taxon>Mycobacteriales</taxon>
        <taxon>Mycobacteriaceae</taxon>
        <taxon>Mycolicibacterium</taxon>
    </lineage>
</organism>
<dbReference type="RefSeq" id="WP_168145087.1">
    <property type="nucleotide sequence ID" value="NZ_CP038799.1"/>
</dbReference>
<evidence type="ECO:0000313" key="1">
    <source>
        <dbReference type="EMBL" id="QIV84770.1"/>
    </source>
</evidence>
<accession>A0A6H0SC77</accession>
<dbReference type="Proteomes" id="UP000501849">
    <property type="component" value="Chromosome"/>
</dbReference>
<name>A0A6H0SC77_9MYCO</name>
<evidence type="ECO:0000313" key="2">
    <source>
        <dbReference type="Proteomes" id="UP000501849"/>
    </source>
</evidence>
<proteinExistence type="predicted"/>
<protein>
    <submittedName>
        <fullName evidence="1">Uncharacterized protein</fullName>
    </submittedName>
</protein>
<dbReference type="AlphaFoldDB" id="A0A6H0SC77"/>
<reference evidence="1 2" key="1">
    <citation type="submission" date="2019-04" db="EMBL/GenBank/DDBJ databases">
        <title>Draft, Whole-Genome Sequence of the Anthracene-degrading Mycobacterium frederiksbergense LB501T, Isolated from a Polycyclic Aromatic Hydrocarbon (PAH)-Contaminated Soil.</title>
        <authorList>
            <person name="Augelletti F."/>
        </authorList>
    </citation>
    <scope>NUCLEOTIDE SEQUENCE [LARGE SCALE GENOMIC DNA]</scope>
    <source>
        <strain evidence="1 2">LB 501T</strain>
    </source>
</reference>
<dbReference type="EMBL" id="CP038799">
    <property type="protein sequence ID" value="QIV84770.1"/>
    <property type="molecule type" value="Genomic_DNA"/>
</dbReference>
<sequence>MSTLEFVSTSAGGIAESDAPLVCAPALVAALGTQPALTVPLVSGREPGTGLIWARLDETARFFGIDIPPITTLRDTVAGFLDEATARHGQVTLAARVMVAEVDGQSRFVVSASVIDPVRSEPVALTVTSRREEGPPPHWRQMAGRTGSQAEADLAERELRAAGYVDEVFADGELVHPPRLGALVFDTAAGAVGTGADRLELLRAAGLLDGVRYSDAPVPVSGAARAHWVSPRFETHPVSAIGARRFEVAPT</sequence>
<keyword evidence="2" id="KW-1185">Reference proteome</keyword>
<dbReference type="KEGG" id="mfre:EXE63_30745"/>
<gene>
    <name evidence="1" type="ORF">EXE63_30745</name>
</gene>